<comment type="function">
    <text evidence="5">Subunit of the V1 complex of vacuolar(H+)-ATPase (V-ATPase), a multisubunit enzyme composed of a peripheral complex (V1) that hydrolyzes ATP and a membrane integral complex (V0) that translocates protons. V-ATPase is responsible for acidifying and maintaining the pH of intracellular compartments and in some cell types, is targeted to the plasma membrane, where it is responsible for acidifying the extracellular environment.</text>
</comment>
<keyword evidence="4 5" id="KW-0406">Ion transport</keyword>
<evidence type="ECO:0000256" key="4">
    <source>
        <dbReference type="ARBA" id="ARBA00023065"/>
    </source>
</evidence>
<comment type="similarity">
    <text evidence="1 5">Belongs to the V-ATPase G subunit family.</text>
</comment>
<dbReference type="GO" id="GO:0046961">
    <property type="term" value="F:proton-transporting ATPase activity, rotational mechanism"/>
    <property type="evidence" value="ECO:0007669"/>
    <property type="project" value="InterPro"/>
</dbReference>
<dbReference type="FunFam" id="1.20.5.620:FF:000004">
    <property type="entry name" value="V-type proton ATPase subunit G"/>
    <property type="match status" value="1"/>
</dbReference>
<dbReference type="Gene3D" id="1.20.5.2950">
    <property type="match status" value="1"/>
</dbReference>
<protein>
    <recommendedName>
        <fullName evidence="5">V-type proton ATPase subunit G</fullName>
    </recommendedName>
</protein>
<evidence type="ECO:0000256" key="6">
    <source>
        <dbReference type="SAM" id="MobiDB-lite"/>
    </source>
</evidence>
<evidence type="ECO:0000256" key="1">
    <source>
        <dbReference type="ARBA" id="ARBA00010066"/>
    </source>
</evidence>
<keyword evidence="2 5" id="KW-0813">Transport</keyword>
<name>A0AAF0FAL4_9BASI</name>
<sequence>MVAQKSQGIQTLLEAEKEASKIVEKARSYRTQKLKDAQSEAEKEIAQLKQKNDQEISEFQKKFEGSQSKEQGKLDEGTKKQLDEIKKAFEAKDKQLVQKLLDRVAAVDPKPHPNLVKVE</sequence>
<keyword evidence="8" id="KW-1185">Reference proteome</keyword>
<dbReference type="PANTHER" id="PTHR12713:SF11">
    <property type="entry name" value="V-TYPE PROTON ATPASE SUBUNIT G"/>
    <property type="match status" value="1"/>
</dbReference>
<dbReference type="PANTHER" id="PTHR12713">
    <property type="entry name" value="VACUOLAR ATP SYNTHASE SUBUNIT G"/>
    <property type="match status" value="1"/>
</dbReference>
<accession>A0AAF0FAL4</accession>
<evidence type="ECO:0000313" key="8">
    <source>
        <dbReference type="Proteomes" id="UP001214628"/>
    </source>
</evidence>
<dbReference type="GO" id="GO:0000221">
    <property type="term" value="C:vacuolar proton-transporting V-type ATPase, V1 domain"/>
    <property type="evidence" value="ECO:0007669"/>
    <property type="project" value="TreeGrafter"/>
</dbReference>
<evidence type="ECO:0000256" key="5">
    <source>
        <dbReference type="RuleBase" id="RU364019"/>
    </source>
</evidence>
<dbReference type="InterPro" id="IPR028987">
    <property type="entry name" value="ATP_synth_B-like_membr_sf"/>
</dbReference>
<dbReference type="FunFam" id="1.20.5.2950:FF:000001">
    <property type="entry name" value="V-type proton ATPase subunit G"/>
    <property type="match status" value="1"/>
</dbReference>
<dbReference type="Pfam" id="PF03179">
    <property type="entry name" value="V-ATPase_G"/>
    <property type="match status" value="1"/>
</dbReference>
<evidence type="ECO:0000256" key="3">
    <source>
        <dbReference type="ARBA" id="ARBA00022781"/>
    </source>
</evidence>
<dbReference type="Proteomes" id="UP001214628">
    <property type="component" value="Chromosome 2"/>
</dbReference>
<reference evidence="7" key="1">
    <citation type="submission" date="2023-02" db="EMBL/GenBank/DDBJ databases">
        <title>Mating type loci evolution in Malassezia.</title>
        <authorList>
            <person name="Coelho M.A."/>
        </authorList>
    </citation>
    <scope>NUCLEOTIDE SEQUENCE</scope>
    <source>
        <strain evidence="7">CBS 14136</strain>
    </source>
</reference>
<keyword evidence="3 5" id="KW-0375">Hydrogen ion transport</keyword>
<dbReference type="NCBIfam" id="TIGR01147">
    <property type="entry name" value="V_ATP_synt_G"/>
    <property type="match status" value="1"/>
</dbReference>
<comment type="subunit">
    <text evidence="5">V-ATPase is a heteromultimeric enzyme made up of two complexes: the ATP-hydrolytic V1 complex and the proton translocation V0 complex.</text>
</comment>
<organism evidence="7 8">
    <name type="scientific">Malassezia psittaci</name>
    <dbReference type="NCBI Taxonomy" id="1821823"/>
    <lineage>
        <taxon>Eukaryota</taxon>
        <taxon>Fungi</taxon>
        <taxon>Dikarya</taxon>
        <taxon>Basidiomycota</taxon>
        <taxon>Ustilaginomycotina</taxon>
        <taxon>Malasseziomycetes</taxon>
        <taxon>Malasseziales</taxon>
        <taxon>Malasseziaceae</taxon>
        <taxon>Malassezia</taxon>
    </lineage>
</organism>
<dbReference type="InterPro" id="IPR005124">
    <property type="entry name" value="V-ATPase_G"/>
</dbReference>
<evidence type="ECO:0000313" key="7">
    <source>
        <dbReference type="EMBL" id="WFD43404.1"/>
    </source>
</evidence>
<dbReference type="EMBL" id="CP118376">
    <property type="protein sequence ID" value="WFD43404.1"/>
    <property type="molecule type" value="Genomic_DNA"/>
</dbReference>
<dbReference type="AlphaFoldDB" id="A0AAF0FAL4"/>
<proteinExistence type="inferred from homology"/>
<evidence type="ECO:0000256" key="2">
    <source>
        <dbReference type="ARBA" id="ARBA00022448"/>
    </source>
</evidence>
<gene>
    <name evidence="7" type="ORF">MPSI1_002065</name>
</gene>
<feature type="region of interest" description="Disordered" evidence="6">
    <location>
        <begin position="34"/>
        <end position="53"/>
    </location>
</feature>
<dbReference type="GO" id="GO:0016887">
    <property type="term" value="F:ATP hydrolysis activity"/>
    <property type="evidence" value="ECO:0007669"/>
    <property type="project" value="TreeGrafter"/>
</dbReference>
<dbReference type="SUPFAM" id="SSF81573">
    <property type="entry name" value="F1F0 ATP synthase subunit B, membrane domain"/>
    <property type="match status" value="1"/>
</dbReference>